<evidence type="ECO:0000256" key="9">
    <source>
        <dbReference type="ARBA" id="ARBA00023004"/>
    </source>
</evidence>
<dbReference type="Pfam" id="PF05153">
    <property type="entry name" value="MIOX"/>
    <property type="match status" value="1"/>
</dbReference>
<evidence type="ECO:0000256" key="2">
    <source>
        <dbReference type="ARBA" id="ARBA00005167"/>
    </source>
</evidence>
<protein>
    <recommendedName>
        <fullName evidence="5 14">Inositol oxygenase</fullName>
        <ecNumber evidence="4 14">1.13.99.1</ecNumber>
    </recommendedName>
    <alternativeName>
        <fullName evidence="10 14">Myo-inositol oxygenase</fullName>
    </alternativeName>
</protein>
<accession>A0A9N9S6N7</accession>
<reference evidence="15" key="2">
    <citation type="submission" date="2022-10" db="EMBL/GenBank/DDBJ databases">
        <authorList>
            <consortium name="ENA_rothamsted_submissions"/>
            <consortium name="culmorum"/>
            <person name="King R."/>
        </authorList>
    </citation>
    <scope>NUCLEOTIDE SEQUENCE</scope>
</reference>
<dbReference type="InterPro" id="IPR007828">
    <property type="entry name" value="Inositol_oxygenase"/>
</dbReference>
<dbReference type="Gene3D" id="1.10.3210.10">
    <property type="entry name" value="Hypothetical protein af1432"/>
    <property type="match status" value="1"/>
</dbReference>
<evidence type="ECO:0000256" key="14">
    <source>
        <dbReference type="RuleBase" id="RU367039"/>
    </source>
</evidence>
<evidence type="ECO:0000313" key="16">
    <source>
        <dbReference type="Proteomes" id="UP001153620"/>
    </source>
</evidence>
<comment type="pathway">
    <text evidence="2 14">Polyol metabolism; myo-inositol degradation into D-glucuronate; D-glucuronate from myo-inositol: step 1/1.</text>
</comment>
<feature type="binding site" evidence="12">
    <location>
        <begin position="148"/>
        <end position="149"/>
    </location>
    <ligand>
        <name>substrate</name>
    </ligand>
</feature>
<sequence>MRLIVKEHPKVIDPSELLRPEPEFAQKSISKFRDYTIDENDPLKEQVRYTYRLMHKNQTVDFVKKCHNNWLEFDHASMTVREALEKLNDLVDESDPDNDLPNIVHAFQTAERARVEFPEHDWLHLTGLIHDLGKIMAFYGEPQWAVVGDTFVVGCKWTENIVYRDESFNENPDGNNPKYNTKYGMYSPNTGLENLMMSWGHDEYMYRVLKHNNSALPEQALNIIRYHSFYPWHTSNDYEHLMKPEDDETKQWVLRFNRYDLYTKSSIIPDLDALWPYYQSLIDKYIPGIIEW</sequence>
<feature type="binding site" evidence="13">
    <location>
        <position position="260"/>
    </location>
    <ligand>
        <name>Fe cation</name>
        <dbReference type="ChEBI" id="CHEBI:24875"/>
        <label>1</label>
    </ligand>
</feature>
<feature type="binding site" evidence="13">
    <location>
        <position position="201"/>
    </location>
    <ligand>
        <name>Fe cation</name>
        <dbReference type="ChEBI" id="CHEBI:24875"/>
        <label>1</label>
    </ligand>
</feature>
<evidence type="ECO:0000256" key="1">
    <source>
        <dbReference type="ARBA" id="ARBA00004496"/>
    </source>
</evidence>
<keyword evidence="16" id="KW-1185">Reference proteome</keyword>
<feature type="binding site" evidence="12">
    <location>
        <begin position="227"/>
        <end position="228"/>
    </location>
    <ligand>
        <name>substrate</name>
    </ligand>
</feature>
<dbReference type="GO" id="GO:0019310">
    <property type="term" value="P:inositol catabolic process"/>
    <property type="evidence" value="ECO:0007669"/>
    <property type="project" value="UniProtKB-UniRule"/>
</dbReference>
<dbReference type="GO" id="GO:0005506">
    <property type="term" value="F:iron ion binding"/>
    <property type="evidence" value="ECO:0007669"/>
    <property type="project" value="InterPro"/>
</dbReference>
<gene>
    <name evidence="15" type="ORF">CHIRRI_LOCUS12506</name>
</gene>
<dbReference type="OrthoDB" id="5151075at2759"/>
<dbReference type="Proteomes" id="UP001153620">
    <property type="component" value="Chromosome 3"/>
</dbReference>
<evidence type="ECO:0000256" key="13">
    <source>
        <dbReference type="PIRSR" id="PIRSR607828-2"/>
    </source>
</evidence>
<comment type="similarity">
    <text evidence="3 14">Belongs to the myo-inositol oxygenase family.</text>
</comment>
<dbReference type="SUPFAM" id="SSF109604">
    <property type="entry name" value="HD-domain/PDEase-like"/>
    <property type="match status" value="1"/>
</dbReference>
<dbReference type="EC" id="1.13.99.1" evidence="4 14"/>
<keyword evidence="7 13" id="KW-0479">Metal-binding</keyword>
<feature type="binding site" evidence="13">
    <location>
        <position position="131"/>
    </location>
    <ligand>
        <name>Fe cation</name>
        <dbReference type="ChEBI" id="CHEBI:24875"/>
        <label>1</label>
    </ligand>
</feature>
<evidence type="ECO:0000256" key="5">
    <source>
        <dbReference type="ARBA" id="ARBA00019269"/>
    </source>
</evidence>
<proteinExistence type="inferred from homology"/>
<name>A0A9N9S6N7_9DIPT</name>
<feature type="binding site" evidence="12">
    <location>
        <position position="134"/>
    </location>
    <ligand>
        <name>substrate</name>
    </ligand>
</feature>
<feature type="binding site" evidence="13">
    <location>
        <position position="105"/>
    </location>
    <ligand>
        <name>Fe cation</name>
        <dbReference type="ChEBI" id="CHEBI:24875"/>
        <label>1</label>
    </ligand>
</feature>
<evidence type="ECO:0000256" key="12">
    <source>
        <dbReference type="PIRSR" id="PIRSR607828-1"/>
    </source>
</evidence>
<feature type="binding site" evidence="12">
    <location>
        <position position="33"/>
    </location>
    <ligand>
        <name>substrate</name>
    </ligand>
</feature>
<evidence type="ECO:0000256" key="8">
    <source>
        <dbReference type="ARBA" id="ARBA00023002"/>
    </source>
</evidence>
<dbReference type="PANTHER" id="PTHR12588:SF0">
    <property type="entry name" value="INOSITOL OXYGENASE"/>
    <property type="match status" value="1"/>
</dbReference>
<reference evidence="15" key="1">
    <citation type="submission" date="2022-01" db="EMBL/GenBank/DDBJ databases">
        <authorList>
            <person name="King R."/>
        </authorList>
    </citation>
    <scope>NUCLEOTIDE SEQUENCE</scope>
</reference>
<feature type="binding site" evidence="13">
    <location>
        <position position="130"/>
    </location>
    <ligand>
        <name>Fe cation</name>
        <dbReference type="ChEBI" id="CHEBI:24875"/>
        <label>1</label>
    </ligand>
</feature>
<dbReference type="GO" id="GO:0050113">
    <property type="term" value="F:inositol oxygenase activity"/>
    <property type="evidence" value="ECO:0007669"/>
    <property type="project" value="UniProtKB-UniRule"/>
</dbReference>
<evidence type="ECO:0000256" key="11">
    <source>
        <dbReference type="ARBA" id="ARBA00048271"/>
    </source>
</evidence>
<feature type="binding site" evidence="13">
    <location>
        <position position="227"/>
    </location>
    <ligand>
        <name>Fe cation</name>
        <dbReference type="ChEBI" id="CHEBI:24875"/>
        <label>1</label>
    </ligand>
</feature>
<evidence type="ECO:0000256" key="3">
    <source>
        <dbReference type="ARBA" id="ARBA00005286"/>
    </source>
</evidence>
<comment type="subcellular location">
    <subcellularLocation>
        <location evidence="1 14">Cytoplasm</location>
    </subcellularLocation>
</comment>
<keyword evidence="8 14" id="KW-0560">Oxidoreductase</keyword>
<dbReference type="GO" id="GO:0005737">
    <property type="term" value="C:cytoplasm"/>
    <property type="evidence" value="ECO:0007669"/>
    <property type="project" value="UniProtKB-SubCell"/>
</dbReference>
<evidence type="ECO:0000256" key="6">
    <source>
        <dbReference type="ARBA" id="ARBA00022490"/>
    </source>
</evidence>
<feature type="binding site" evidence="12">
    <location>
        <begin position="92"/>
        <end position="94"/>
    </location>
    <ligand>
        <name>substrate</name>
    </ligand>
</feature>
<keyword evidence="6 14" id="KW-0963">Cytoplasm</keyword>
<evidence type="ECO:0000256" key="4">
    <source>
        <dbReference type="ARBA" id="ARBA00011919"/>
    </source>
</evidence>
<evidence type="ECO:0000313" key="15">
    <source>
        <dbReference type="EMBL" id="CAG9809686.1"/>
    </source>
</evidence>
<evidence type="ECO:0000256" key="7">
    <source>
        <dbReference type="ARBA" id="ARBA00022723"/>
    </source>
</evidence>
<organism evidence="15 16">
    <name type="scientific">Chironomus riparius</name>
    <dbReference type="NCBI Taxonomy" id="315576"/>
    <lineage>
        <taxon>Eukaryota</taxon>
        <taxon>Metazoa</taxon>
        <taxon>Ecdysozoa</taxon>
        <taxon>Arthropoda</taxon>
        <taxon>Hexapoda</taxon>
        <taxon>Insecta</taxon>
        <taxon>Pterygota</taxon>
        <taxon>Neoptera</taxon>
        <taxon>Endopterygota</taxon>
        <taxon>Diptera</taxon>
        <taxon>Nematocera</taxon>
        <taxon>Chironomoidea</taxon>
        <taxon>Chironomidae</taxon>
        <taxon>Chironominae</taxon>
        <taxon>Chironomus</taxon>
    </lineage>
</organism>
<dbReference type="PANTHER" id="PTHR12588">
    <property type="entry name" value="MYOINOSITOL OXYGENASE"/>
    <property type="match status" value="1"/>
</dbReference>
<dbReference type="AlphaFoldDB" id="A0A9N9S6N7"/>
<comment type="catalytic activity">
    <reaction evidence="11 14">
        <text>myo-inositol + O2 = D-glucuronate + H2O + H(+)</text>
        <dbReference type="Rhea" id="RHEA:23696"/>
        <dbReference type="ChEBI" id="CHEBI:15377"/>
        <dbReference type="ChEBI" id="CHEBI:15378"/>
        <dbReference type="ChEBI" id="CHEBI:15379"/>
        <dbReference type="ChEBI" id="CHEBI:17268"/>
        <dbReference type="ChEBI" id="CHEBI:58720"/>
        <dbReference type="EC" id="1.13.99.1"/>
    </reaction>
</comment>
<keyword evidence="9 13" id="KW-0408">Iron</keyword>
<comment type="cofactor">
    <cofactor evidence="13 14">
        <name>Fe cation</name>
        <dbReference type="ChEBI" id="CHEBI:24875"/>
    </cofactor>
    <text evidence="13 14">Binds 2 iron ions per subunit.</text>
</comment>
<dbReference type="EMBL" id="OU895879">
    <property type="protein sequence ID" value="CAG9809686.1"/>
    <property type="molecule type" value="Genomic_DNA"/>
</dbReference>
<evidence type="ECO:0000256" key="10">
    <source>
        <dbReference type="ARBA" id="ARBA00029668"/>
    </source>
</evidence>